<comment type="caution">
    <text evidence="2">The sequence shown here is derived from an EMBL/GenBank/DDBJ whole genome shotgun (WGS) entry which is preliminary data.</text>
</comment>
<dbReference type="InterPro" id="IPR029058">
    <property type="entry name" value="AB_hydrolase_fold"/>
</dbReference>
<dbReference type="RefSeq" id="WP_148070211.1">
    <property type="nucleotide sequence ID" value="NZ_VRZA01000010.1"/>
</dbReference>
<dbReference type="SUPFAM" id="SSF53474">
    <property type="entry name" value="alpha/beta-Hydrolases"/>
    <property type="match status" value="1"/>
</dbReference>
<proteinExistence type="predicted"/>
<gene>
    <name evidence="2" type="ORF">FV139_19715</name>
</gene>
<dbReference type="Pfam" id="PF00561">
    <property type="entry name" value="Abhydrolase_1"/>
    <property type="match status" value="1"/>
</dbReference>
<dbReference type="Proteomes" id="UP000321039">
    <property type="component" value="Unassembled WGS sequence"/>
</dbReference>
<keyword evidence="3" id="KW-1185">Reference proteome</keyword>
<dbReference type="GO" id="GO:0016787">
    <property type="term" value="F:hydrolase activity"/>
    <property type="evidence" value="ECO:0007669"/>
    <property type="project" value="UniProtKB-KW"/>
</dbReference>
<evidence type="ECO:0000313" key="2">
    <source>
        <dbReference type="EMBL" id="TXS89519.1"/>
    </source>
</evidence>
<reference evidence="2 3" key="1">
    <citation type="submission" date="2019-08" db="EMBL/GenBank/DDBJ databases">
        <title>Parahaliea maris sp. nov., isolated from the surface seawater.</title>
        <authorList>
            <person name="Liu Y."/>
        </authorList>
    </citation>
    <scope>NUCLEOTIDE SEQUENCE [LARGE SCALE GENOMIC DNA]</scope>
    <source>
        <strain evidence="2 3">HSLHS9</strain>
    </source>
</reference>
<evidence type="ECO:0000259" key="1">
    <source>
        <dbReference type="Pfam" id="PF00561"/>
    </source>
</evidence>
<feature type="domain" description="AB hydrolase-1" evidence="1">
    <location>
        <begin position="72"/>
        <end position="142"/>
    </location>
</feature>
<organism evidence="2 3">
    <name type="scientific">Parahaliea maris</name>
    <dbReference type="NCBI Taxonomy" id="2716870"/>
    <lineage>
        <taxon>Bacteria</taxon>
        <taxon>Pseudomonadati</taxon>
        <taxon>Pseudomonadota</taxon>
        <taxon>Gammaproteobacteria</taxon>
        <taxon>Cellvibrionales</taxon>
        <taxon>Halieaceae</taxon>
        <taxon>Parahaliea</taxon>
    </lineage>
</organism>
<dbReference type="AlphaFoldDB" id="A0A5C8ZPH0"/>
<sequence length="394" mass="43390">MRQKLISQPANCDTYDIKPIFLAYQEEAAFKDTYGGAVGWVSLGGFHYQPHKASDTVLISMHPIGGTGRLPVMRYLAEQGLHVIGADSRYRGVDNALNMEKVVSDLGAVVNYARETLGYKKVVLLGWSGGGSLTAYYQAQAESPSVTCSPCGGGIDLTKVGLTPADGVIFMAAHVSRHGTFTEWVDASIVDELDPYNRDPELDIYSGEHVAPFSAAFVEKYRAAQIARNRKITAWVKDKLNWLQSAGRENEEFAFTVHGTMADPRWLDPTIDPNDRKPNWCYLGVPKIVNMSPVGLARASTLRSWLSQWSYDDANADGPKCAASISKPVLVINNTADDACTPSHAQRLYDGVAHDDKELHHIQGATHYYQSQPEQGRQAAALLQDWLQRKGFDV</sequence>
<keyword evidence="2" id="KW-0378">Hydrolase</keyword>
<dbReference type="Gene3D" id="3.40.50.1820">
    <property type="entry name" value="alpha/beta hydrolase"/>
    <property type="match status" value="1"/>
</dbReference>
<accession>A0A5C8ZPH0</accession>
<dbReference type="EMBL" id="VRZA01000010">
    <property type="protein sequence ID" value="TXS89519.1"/>
    <property type="molecule type" value="Genomic_DNA"/>
</dbReference>
<protein>
    <submittedName>
        <fullName evidence="2">Alpha/beta hydrolase</fullName>
    </submittedName>
</protein>
<name>A0A5C8ZPH0_9GAMM</name>
<dbReference type="InterPro" id="IPR000073">
    <property type="entry name" value="AB_hydrolase_1"/>
</dbReference>
<evidence type="ECO:0000313" key="3">
    <source>
        <dbReference type="Proteomes" id="UP000321039"/>
    </source>
</evidence>